<evidence type="ECO:0008006" key="4">
    <source>
        <dbReference type="Google" id="ProtNLM"/>
    </source>
</evidence>
<gene>
    <name evidence="2" type="ORF">GGR88_002678</name>
</gene>
<keyword evidence="1" id="KW-0472">Membrane</keyword>
<comment type="caution">
    <text evidence="2">The sequence shown here is derived from an EMBL/GenBank/DDBJ whole genome shotgun (WGS) entry which is preliminary data.</text>
</comment>
<dbReference type="EMBL" id="JAATJE010000002">
    <property type="protein sequence ID" value="NJC35164.1"/>
    <property type="molecule type" value="Genomic_DNA"/>
</dbReference>
<dbReference type="InterPro" id="IPR022134">
    <property type="entry name" value="DUF3667"/>
</dbReference>
<dbReference type="Proteomes" id="UP000734218">
    <property type="component" value="Unassembled WGS sequence"/>
</dbReference>
<dbReference type="RefSeq" id="WP_167955826.1">
    <property type="nucleotide sequence ID" value="NZ_JAATJE010000002.1"/>
</dbReference>
<keyword evidence="1" id="KW-0812">Transmembrane</keyword>
<reference evidence="2 3" key="1">
    <citation type="submission" date="2020-03" db="EMBL/GenBank/DDBJ databases">
        <title>Genomic Encyclopedia of Type Strains, Phase IV (KMG-IV): sequencing the most valuable type-strain genomes for metagenomic binning, comparative biology and taxonomic classification.</title>
        <authorList>
            <person name="Goeker M."/>
        </authorList>
    </citation>
    <scope>NUCLEOTIDE SEQUENCE [LARGE SCALE GENOMIC DNA]</scope>
    <source>
        <strain evidence="2 3">DSM 27651</strain>
    </source>
</reference>
<protein>
    <recommendedName>
        <fullName evidence="4">DUF3667 domain-containing protein</fullName>
    </recommendedName>
</protein>
<accession>A0ABX0XPH9</accession>
<feature type="transmembrane region" description="Helical" evidence="1">
    <location>
        <begin position="108"/>
        <end position="129"/>
    </location>
</feature>
<evidence type="ECO:0000313" key="2">
    <source>
        <dbReference type="EMBL" id="NJC35164.1"/>
    </source>
</evidence>
<evidence type="ECO:0000313" key="3">
    <source>
        <dbReference type="Proteomes" id="UP000734218"/>
    </source>
</evidence>
<evidence type="ECO:0000256" key="1">
    <source>
        <dbReference type="SAM" id="Phobius"/>
    </source>
</evidence>
<dbReference type="Pfam" id="PF12412">
    <property type="entry name" value="DUF3667"/>
    <property type="match status" value="1"/>
</dbReference>
<keyword evidence="3" id="KW-1185">Reference proteome</keyword>
<feature type="transmembrane region" description="Helical" evidence="1">
    <location>
        <begin position="251"/>
        <end position="269"/>
    </location>
</feature>
<proteinExistence type="predicted"/>
<sequence>MVGEAAAIGDVMTGALGARAVEPRAGEAYDATHAHPADCLNCGTALQGDYCHSCGQHAHLHRSVGAIWHDIAHGVLHFEGKTFRTLPLLAWRPGELTRRYIDGERARFVSPMALFLFGIFTMFAVIQALGGSLHTPTLSAEAQAETRTEMTRSIAANDESIRLMTVEKAALAERGASTAAIDRRIASVEEENRRTRIIMNEILGTGTTNADPFGQAPPTETGWKRLDKGIAKFRANPNLALYKMQTNAYKFSWALIPISVPFVWLMFAWRRRFHVYDHAVFVTYSLGFMTLMGVVLTIAWAVGLSSEVAWSIALLLPPVHMYRQLRGTYGLRRFNAFMRTIALATFAVVAMVIFFLLLLAMGALG</sequence>
<feature type="transmembrane region" description="Helical" evidence="1">
    <location>
        <begin position="281"/>
        <end position="302"/>
    </location>
</feature>
<feature type="transmembrane region" description="Helical" evidence="1">
    <location>
        <begin position="337"/>
        <end position="364"/>
    </location>
</feature>
<keyword evidence="1" id="KW-1133">Transmembrane helix</keyword>
<organism evidence="2 3">
    <name type="scientific">Sphingomonas jejuensis</name>
    <dbReference type="NCBI Taxonomy" id="904715"/>
    <lineage>
        <taxon>Bacteria</taxon>
        <taxon>Pseudomonadati</taxon>
        <taxon>Pseudomonadota</taxon>
        <taxon>Alphaproteobacteria</taxon>
        <taxon>Sphingomonadales</taxon>
        <taxon>Sphingomonadaceae</taxon>
        <taxon>Sphingomonas</taxon>
    </lineage>
</organism>
<name>A0ABX0XPH9_9SPHN</name>